<dbReference type="STRING" id="224999.GCA_001485475_00557"/>
<dbReference type="GO" id="GO:0000166">
    <property type="term" value="F:nucleotide binding"/>
    <property type="evidence" value="ECO:0007669"/>
    <property type="project" value="InterPro"/>
</dbReference>
<dbReference type="Gene3D" id="3.40.50.720">
    <property type="entry name" value="NAD(P)-binding Rossmann-like Domain"/>
    <property type="match status" value="1"/>
</dbReference>
<keyword evidence="4" id="KW-1185">Reference proteome</keyword>
<dbReference type="Gene3D" id="3.30.360.10">
    <property type="entry name" value="Dihydrodipicolinate Reductase, domain 2"/>
    <property type="match status" value="1"/>
</dbReference>
<dbReference type="OrthoDB" id="240873at2"/>
<feature type="domain" description="Gfo/Idh/MocA-like oxidoreductase N-terminal" evidence="1">
    <location>
        <begin position="4"/>
        <end position="130"/>
    </location>
</feature>
<dbReference type="Pfam" id="PF22725">
    <property type="entry name" value="GFO_IDH_MocA_C3"/>
    <property type="match status" value="1"/>
</dbReference>
<dbReference type="AlphaFoldDB" id="A0A0U9HCU9"/>
<name>A0A0U9HCU9_9FIRM</name>
<dbReference type="PANTHER" id="PTHR43249:SF1">
    <property type="entry name" value="D-GLUCOSIDE 3-DEHYDROGENASE"/>
    <property type="match status" value="1"/>
</dbReference>
<dbReference type="PANTHER" id="PTHR43249">
    <property type="entry name" value="UDP-N-ACETYL-2-AMINO-2-DEOXY-D-GLUCURONATE OXIDASE"/>
    <property type="match status" value="1"/>
</dbReference>
<gene>
    <name evidence="3" type="ORF">TSYNT_5405</name>
</gene>
<dbReference type="EMBL" id="DF976999">
    <property type="protein sequence ID" value="GAQ24558.1"/>
    <property type="molecule type" value="Genomic_DNA"/>
</dbReference>
<dbReference type="InterPro" id="IPR000683">
    <property type="entry name" value="Gfo/Idh/MocA-like_OxRdtase_N"/>
</dbReference>
<evidence type="ECO:0000259" key="1">
    <source>
        <dbReference type="Pfam" id="PF01408"/>
    </source>
</evidence>
<dbReference type="InterPro" id="IPR052515">
    <property type="entry name" value="Gfo/Idh/MocA_Oxidoreductase"/>
</dbReference>
<dbReference type="Proteomes" id="UP000062160">
    <property type="component" value="Unassembled WGS sequence"/>
</dbReference>
<feature type="domain" description="GFO/IDH/MocA-like oxidoreductase" evidence="2">
    <location>
        <begin position="138"/>
        <end position="262"/>
    </location>
</feature>
<dbReference type="SUPFAM" id="SSF51735">
    <property type="entry name" value="NAD(P)-binding Rossmann-fold domains"/>
    <property type="match status" value="1"/>
</dbReference>
<dbReference type="SUPFAM" id="SSF55347">
    <property type="entry name" value="Glyceraldehyde-3-phosphate dehydrogenase-like, C-terminal domain"/>
    <property type="match status" value="1"/>
</dbReference>
<dbReference type="InterPro" id="IPR055170">
    <property type="entry name" value="GFO_IDH_MocA-like_dom"/>
</dbReference>
<dbReference type="Pfam" id="PF01408">
    <property type="entry name" value="GFO_IDH_MocA"/>
    <property type="match status" value="1"/>
</dbReference>
<protein>
    <submittedName>
        <fullName evidence="3">Dehydrogenase</fullName>
    </submittedName>
</protein>
<evidence type="ECO:0000259" key="2">
    <source>
        <dbReference type="Pfam" id="PF22725"/>
    </source>
</evidence>
<proteinExistence type="predicted"/>
<accession>A0A0U9HCU9</accession>
<evidence type="ECO:0000313" key="3">
    <source>
        <dbReference type="EMBL" id="GAQ24558.1"/>
    </source>
</evidence>
<dbReference type="PRINTS" id="PR01775">
    <property type="entry name" value="GLFROXRDTASE"/>
</dbReference>
<dbReference type="RefSeq" id="WP_083497615.1">
    <property type="nucleotide sequence ID" value="NZ_DF976999.1"/>
</dbReference>
<dbReference type="InterPro" id="IPR008354">
    <property type="entry name" value="Glc-Fru_OxRdtase_bac"/>
</dbReference>
<organism evidence="3">
    <name type="scientific">Tepidanaerobacter syntrophicus</name>
    <dbReference type="NCBI Taxonomy" id="224999"/>
    <lineage>
        <taxon>Bacteria</taxon>
        <taxon>Bacillati</taxon>
        <taxon>Bacillota</taxon>
        <taxon>Clostridia</taxon>
        <taxon>Thermosediminibacterales</taxon>
        <taxon>Tepidanaerobacteraceae</taxon>
        <taxon>Tepidanaerobacter</taxon>
    </lineage>
</organism>
<dbReference type="InterPro" id="IPR036291">
    <property type="entry name" value="NAD(P)-bd_dom_sf"/>
</dbReference>
<reference evidence="3" key="1">
    <citation type="journal article" date="2016" name="Genome Announc.">
        <title>Draft Genome Sequence of the Syntrophic Lactate-Degrading Bacterium Tepidanaerobacter syntrophicus JLT.</title>
        <authorList>
            <person name="Matsuura N."/>
            <person name="Ohashi A."/>
            <person name="Tourlousse D.M."/>
            <person name="Sekiguchi Y."/>
        </authorList>
    </citation>
    <scope>NUCLEOTIDE SEQUENCE [LARGE SCALE GENOMIC DNA]</scope>
    <source>
        <strain evidence="3">JL</strain>
    </source>
</reference>
<evidence type="ECO:0000313" key="4">
    <source>
        <dbReference type="Proteomes" id="UP000062160"/>
    </source>
</evidence>
<sequence length="329" mass="37398">MSKLKFGIIGCGRISAKHVDAIINNKDEAELVAVYDIVKELAIDRKNQYESKIKNSNVKVYANYDEFLNDKNIDVVTIASISGYHANQAVDSLNRDKHVLIEKPMALSIEDADRIIRLGKEKNKKVCVSHQNRFIPAVQRLRQAVEEGRFGKLIHGSARTLWARDDNYYRQASWRGTKELDGGTLINQCIHNIDLLQWMMGGEVERISSETDTFIRDIETEDFGAMLIRFKNKAIGVVEGSVCVYPKNLEETLSIFGEKGTVVIKNGRIETWNFADEKDYDSAELDETNLGHTPLYKDFIDAINNNREPLVNGEEGKKAVEIILRAYER</sequence>